<dbReference type="InterPro" id="IPR000372">
    <property type="entry name" value="LRRNT"/>
</dbReference>
<feature type="region of interest" description="Disordered" evidence="13">
    <location>
        <begin position="1"/>
        <end position="22"/>
    </location>
</feature>
<dbReference type="Gene3D" id="3.40.50.10140">
    <property type="entry name" value="Toll/interleukin-1 receptor homology (TIR) domain"/>
    <property type="match status" value="1"/>
</dbReference>
<dbReference type="FunFam" id="3.80.10.10:FF:001164">
    <property type="entry name" value="GH01279p"/>
    <property type="match status" value="1"/>
</dbReference>
<dbReference type="Proteomes" id="UP001378592">
    <property type="component" value="Unassembled WGS sequence"/>
</dbReference>
<evidence type="ECO:0000256" key="13">
    <source>
        <dbReference type="SAM" id="MobiDB-lite"/>
    </source>
</evidence>
<dbReference type="PANTHER" id="PTHR24366:SF158">
    <property type="entry name" value="PLATELET GLYCOPROTEIN IB ALPHA CHAIN-LIKE-RELATED"/>
    <property type="match status" value="1"/>
</dbReference>
<dbReference type="GO" id="GO:0005886">
    <property type="term" value="C:plasma membrane"/>
    <property type="evidence" value="ECO:0007669"/>
    <property type="project" value="UniProtKB-SubCell"/>
</dbReference>
<dbReference type="FunFam" id="3.40.50.10140:FF:000021">
    <property type="entry name" value="Toll receptor 13"/>
    <property type="match status" value="1"/>
</dbReference>
<gene>
    <name evidence="17" type="ORF">R5R35_012686</name>
</gene>
<keyword evidence="5" id="KW-0433">Leucine-rich repeat</keyword>
<evidence type="ECO:0000256" key="14">
    <source>
        <dbReference type="SAM" id="Phobius"/>
    </source>
</evidence>
<protein>
    <recommendedName>
        <fullName evidence="16">TIR domain-containing protein</fullName>
    </recommendedName>
</protein>
<feature type="compositionally biased region" description="Polar residues" evidence="13">
    <location>
        <begin position="1363"/>
        <end position="1372"/>
    </location>
</feature>
<feature type="region of interest" description="Disordered" evidence="13">
    <location>
        <begin position="1302"/>
        <end position="1399"/>
    </location>
</feature>
<dbReference type="GO" id="GO:0010556">
    <property type="term" value="P:regulation of macromolecule biosynthetic process"/>
    <property type="evidence" value="ECO:0007669"/>
    <property type="project" value="UniProtKB-ARBA"/>
</dbReference>
<keyword evidence="12" id="KW-0675">Receptor</keyword>
<keyword evidence="11" id="KW-1015">Disulfide bond</keyword>
<dbReference type="InterPro" id="IPR026906">
    <property type="entry name" value="LRR_5"/>
</dbReference>
<accession>A0AAN9VNS5</accession>
<evidence type="ECO:0000256" key="2">
    <source>
        <dbReference type="ARBA" id="ARBA00004479"/>
    </source>
</evidence>
<dbReference type="InterPro" id="IPR032675">
    <property type="entry name" value="LRR_dom_sf"/>
</dbReference>
<feature type="compositionally biased region" description="Low complexity" evidence="13">
    <location>
        <begin position="1460"/>
        <end position="1471"/>
    </location>
</feature>
<comment type="caution">
    <text evidence="17">The sequence shown here is derived from an EMBL/GenBank/DDBJ whole genome shotgun (WGS) entry which is preliminary data.</text>
</comment>
<evidence type="ECO:0000259" key="16">
    <source>
        <dbReference type="PROSITE" id="PS50104"/>
    </source>
</evidence>
<evidence type="ECO:0000256" key="6">
    <source>
        <dbReference type="ARBA" id="ARBA00022692"/>
    </source>
</evidence>
<dbReference type="PANTHER" id="PTHR24366">
    <property type="entry name" value="IG(IMMUNOGLOBULIN) AND LRR(LEUCINE RICH REPEAT) DOMAINS"/>
    <property type="match status" value="1"/>
</dbReference>
<keyword evidence="6 14" id="KW-0812">Transmembrane</keyword>
<dbReference type="SMART" id="SM00364">
    <property type="entry name" value="LRR_BAC"/>
    <property type="match status" value="8"/>
</dbReference>
<dbReference type="GO" id="GO:0048666">
    <property type="term" value="P:neuron development"/>
    <property type="evidence" value="ECO:0007669"/>
    <property type="project" value="UniProtKB-ARBA"/>
</dbReference>
<dbReference type="InterPro" id="IPR001611">
    <property type="entry name" value="Leu-rich_rpt"/>
</dbReference>
<proteinExistence type="inferred from homology"/>
<dbReference type="Pfam" id="PF13855">
    <property type="entry name" value="LRR_8"/>
    <property type="match status" value="5"/>
</dbReference>
<keyword evidence="7 15" id="KW-0732">Signal</keyword>
<evidence type="ECO:0000256" key="8">
    <source>
        <dbReference type="ARBA" id="ARBA00022737"/>
    </source>
</evidence>
<sequence length="1508" mass="167468">MASRVAEVRQGPSRRPGPAPPPPPPLLLLWLCAAVSAAAAAAAGAGAGPGPASAAAFKFDSPDQCSWGVDANDTAVAVAASGGTRVSVTCRVRTLGGDGAGLSALQAEGTTRLRVQCSQVLLFESAVPPRAFERLSQLEELAIEDCKLLHLPADIFDGLRDLKRLALNTRNAEWGSGKALELAPGTFRGLRELQALDLTDNNLRALPDAAFCPLANLQALNASRNRLRDARALGFPVRPAAPSPTAGPAADECAGGADMRSLDLSHNQLQALPSESSISRLRRLQALHLQHNEMTDIGGEAFAGLASLRTLNMSHNRLDVLPEGLFASCRELREIDLHNNSLYELGRGLFHRLEQLLVLDLSYNQLSSGQIDDGTFVGLIRLIVLNLAHNSLTRVDARTFKDLFFLQILDLRQNSIGYIEDNAFHPLYNLHTLHLSENRLHEIGPLMFNGLFVLNKLTISNNLLISIDGRAFRNCSDLKELDLSSNSLQDVPDALHELTFLKTLDLGENNISTVRNGSFRNLQQLNGLRLIGNNIGNLTSDMFWDLTSLQVLNLAKNKIQQIERGTFEHNERIEAIRLDGNFLTDIDGVFSKISSLLWLNLSNNHLVWFDYAFVPVNLQWLDIHDNFIELLGNYYNRQDSLHIKTLDASHNRITELNAMSIPNSVELLFINNNFITSVAAGTFIEKTDLVRVDMYANSLVSLDLNALRLTDVPPQKPLPEFYIGGNPFHCDCGMEWLQMINNRTQLRIHPRIMDLANIMCAMTYSRGLTTMPAIDAKPSNFLCTYETHCFALCHCCDFDACDCEMTCPNNCSCYHDQTWTTNVVDCSGLATSQIPRRIPMDATELYLDGNDFGELQNHVFIGRKNLRILFVNASRIETIQNRTFNGLNALQILHLEDNRIRELKGFEFDHLSHLRELYLQNNLISFIGNVTLLPLHSLEILRLDGNRLVTFPVWQLTLNQALEEISLGNNLWSCRCKFLQELQMWVADNARKVIDSEDIYCYNNETKPAQRREVDLNNTACSDYYSGGSVIQSIIVSDYLPMVVITLSAIVLVLILTVLLFVFREPMRVWVYSRYGIRLFEFKGGASKHLAEDREKLYDGYVCYSPKDEEFVLQSIVAELEHGNPSFQLCLHYRDLPHHAFLQHSSSPVVVEAADASRRVILVLSRNFLQTEWSRFEFRSALHEALKGRVFKLVLVEDGGSLPEAELDPDLRPYLKTGARVRWGEKRFWERLRYAMPSRGRDHKMYRRNINNYTLDSGVVGNGSHHHSYVEKNKQPHPASPNLHMHINSHPLFKAAAATTNDAVPNNVAPPPSYSSAPTLPRTPVKQNNHHAANHHHHHHHHPDAATAAAAAAPPRAHDDEANYSSATTATPSPRPHHRHNYHHGAPVDGPGGGGGGVDHNALVVDPAAMAAAAAAAAAGAAAAGAAVPGSRPASEHIYSSIDSDYSTLEREGSFAMRSAQQQHHAQAQAQQRHHHAQQMQQQQQQQQAQAWRSGACMDPGGVQAYLV</sequence>
<keyword evidence="4" id="KW-1003">Cell membrane</keyword>
<dbReference type="SUPFAM" id="SSF52200">
    <property type="entry name" value="Toll/Interleukin receptor TIR domain"/>
    <property type="match status" value="1"/>
</dbReference>
<dbReference type="Gene3D" id="3.80.10.10">
    <property type="entry name" value="Ribonuclease Inhibitor"/>
    <property type="match status" value="6"/>
</dbReference>
<evidence type="ECO:0000256" key="1">
    <source>
        <dbReference type="ARBA" id="ARBA00004236"/>
    </source>
</evidence>
<dbReference type="SMART" id="SM00369">
    <property type="entry name" value="LRR_TYP"/>
    <property type="match status" value="21"/>
</dbReference>
<feature type="signal peptide" evidence="15">
    <location>
        <begin position="1"/>
        <end position="40"/>
    </location>
</feature>
<dbReference type="SMART" id="SM00255">
    <property type="entry name" value="TIR"/>
    <property type="match status" value="1"/>
</dbReference>
<organism evidence="17 18">
    <name type="scientific">Gryllus longicercus</name>
    <dbReference type="NCBI Taxonomy" id="2509291"/>
    <lineage>
        <taxon>Eukaryota</taxon>
        <taxon>Metazoa</taxon>
        <taxon>Ecdysozoa</taxon>
        <taxon>Arthropoda</taxon>
        <taxon>Hexapoda</taxon>
        <taxon>Insecta</taxon>
        <taxon>Pterygota</taxon>
        <taxon>Neoptera</taxon>
        <taxon>Polyneoptera</taxon>
        <taxon>Orthoptera</taxon>
        <taxon>Ensifera</taxon>
        <taxon>Gryllidea</taxon>
        <taxon>Grylloidea</taxon>
        <taxon>Gryllidae</taxon>
        <taxon>Gryllinae</taxon>
        <taxon>Gryllus</taxon>
    </lineage>
</organism>
<name>A0AAN9VNS5_9ORTH</name>
<feature type="transmembrane region" description="Helical" evidence="14">
    <location>
        <begin position="1039"/>
        <end position="1063"/>
    </location>
</feature>
<dbReference type="SUPFAM" id="SSF52058">
    <property type="entry name" value="L domain-like"/>
    <property type="match status" value="4"/>
</dbReference>
<feature type="compositionally biased region" description="Basic residues" evidence="13">
    <location>
        <begin position="1328"/>
        <end position="1342"/>
    </location>
</feature>
<dbReference type="Pfam" id="PF13306">
    <property type="entry name" value="LRR_5"/>
    <property type="match status" value="1"/>
</dbReference>
<reference evidence="17 18" key="1">
    <citation type="submission" date="2024-03" db="EMBL/GenBank/DDBJ databases">
        <title>The genome assembly and annotation of the cricket Gryllus longicercus Weissman &amp; Gray.</title>
        <authorList>
            <person name="Szrajer S."/>
            <person name="Gray D."/>
            <person name="Ylla G."/>
        </authorList>
    </citation>
    <scope>NUCLEOTIDE SEQUENCE [LARGE SCALE GENOMIC DNA]</scope>
    <source>
        <strain evidence="17">DAG 2021-001</strain>
        <tissue evidence="17">Whole body minus gut</tissue>
    </source>
</reference>
<evidence type="ECO:0000256" key="12">
    <source>
        <dbReference type="ARBA" id="ARBA00023170"/>
    </source>
</evidence>
<feature type="compositionally biased region" description="Low complexity" evidence="13">
    <location>
        <begin position="1478"/>
        <end position="1491"/>
    </location>
</feature>
<keyword evidence="9 14" id="KW-1133">Transmembrane helix</keyword>
<evidence type="ECO:0000256" key="3">
    <source>
        <dbReference type="ARBA" id="ARBA00009634"/>
    </source>
</evidence>
<comment type="similarity">
    <text evidence="3">Belongs to the Toll-like receptor family.</text>
</comment>
<feature type="chain" id="PRO_5042855400" description="TIR domain-containing protein" evidence="15">
    <location>
        <begin position="41"/>
        <end position="1508"/>
    </location>
</feature>
<comment type="subcellular location">
    <subcellularLocation>
        <location evidence="1">Cell membrane</location>
    </subcellularLocation>
    <subcellularLocation>
        <location evidence="2">Membrane</location>
        <topology evidence="2">Single-pass type I membrane protein</topology>
    </subcellularLocation>
</comment>
<dbReference type="InterPro" id="IPR000157">
    <property type="entry name" value="TIR_dom"/>
</dbReference>
<feature type="domain" description="TIR" evidence="16">
    <location>
        <begin position="1096"/>
        <end position="1236"/>
    </location>
</feature>
<dbReference type="InterPro" id="IPR035897">
    <property type="entry name" value="Toll_tir_struct_dom_sf"/>
</dbReference>
<dbReference type="Pfam" id="PF01582">
    <property type="entry name" value="TIR"/>
    <property type="match status" value="1"/>
</dbReference>
<dbReference type="PROSITE" id="PS51450">
    <property type="entry name" value="LRR"/>
    <property type="match status" value="7"/>
</dbReference>
<evidence type="ECO:0000256" key="5">
    <source>
        <dbReference type="ARBA" id="ARBA00022614"/>
    </source>
</evidence>
<dbReference type="EMBL" id="JAZDUA010000171">
    <property type="protein sequence ID" value="KAK7865612.1"/>
    <property type="molecule type" value="Genomic_DNA"/>
</dbReference>
<evidence type="ECO:0000313" key="17">
    <source>
        <dbReference type="EMBL" id="KAK7865612.1"/>
    </source>
</evidence>
<evidence type="ECO:0000256" key="11">
    <source>
        <dbReference type="ARBA" id="ARBA00023157"/>
    </source>
</evidence>
<evidence type="ECO:0000256" key="4">
    <source>
        <dbReference type="ARBA" id="ARBA00022475"/>
    </source>
</evidence>
<keyword evidence="18" id="KW-1185">Reference proteome</keyword>
<feature type="compositionally biased region" description="Low complexity" evidence="13">
    <location>
        <begin position="1345"/>
        <end position="1355"/>
    </location>
</feature>
<dbReference type="SMART" id="SM00013">
    <property type="entry name" value="LRRNT"/>
    <property type="match status" value="1"/>
</dbReference>
<dbReference type="GO" id="GO:0009653">
    <property type="term" value="P:anatomical structure morphogenesis"/>
    <property type="evidence" value="ECO:0007669"/>
    <property type="project" value="UniProtKB-ARBA"/>
</dbReference>
<dbReference type="FunFam" id="3.80.10.10:FF:000418">
    <property type="entry name" value="protein toll"/>
    <property type="match status" value="1"/>
</dbReference>
<evidence type="ECO:0000256" key="9">
    <source>
        <dbReference type="ARBA" id="ARBA00022989"/>
    </source>
</evidence>
<evidence type="ECO:0000256" key="10">
    <source>
        <dbReference type="ARBA" id="ARBA00023136"/>
    </source>
</evidence>
<dbReference type="PRINTS" id="PR00019">
    <property type="entry name" value="LEURICHRPT"/>
</dbReference>
<dbReference type="FunFam" id="3.80.10.10:FF:000355">
    <property type="entry name" value="Toll-like receptor Tollo"/>
    <property type="match status" value="1"/>
</dbReference>
<evidence type="ECO:0000256" key="7">
    <source>
        <dbReference type="ARBA" id="ARBA00022729"/>
    </source>
</evidence>
<dbReference type="GO" id="GO:0007165">
    <property type="term" value="P:signal transduction"/>
    <property type="evidence" value="ECO:0007669"/>
    <property type="project" value="InterPro"/>
</dbReference>
<dbReference type="InterPro" id="IPR003591">
    <property type="entry name" value="Leu-rich_rpt_typical-subtyp"/>
</dbReference>
<evidence type="ECO:0000313" key="18">
    <source>
        <dbReference type="Proteomes" id="UP001378592"/>
    </source>
</evidence>
<keyword evidence="8" id="KW-0677">Repeat</keyword>
<keyword evidence="10 14" id="KW-0472">Membrane</keyword>
<dbReference type="SMART" id="SM00365">
    <property type="entry name" value="LRR_SD22"/>
    <property type="match status" value="8"/>
</dbReference>
<evidence type="ECO:0000256" key="15">
    <source>
        <dbReference type="SAM" id="SignalP"/>
    </source>
</evidence>
<feature type="region of interest" description="Disordered" evidence="13">
    <location>
        <begin position="1455"/>
        <end position="1493"/>
    </location>
</feature>
<feature type="region of interest" description="Disordered" evidence="13">
    <location>
        <begin position="1264"/>
        <end position="1286"/>
    </location>
</feature>
<dbReference type="PROSITE" id="PS50104">
    <property type="entry name" value="TIR"/>
    <property type="match status" value="1"/>
</dbReference>